<sequence>MQPSSGDDPKQPDSESHQDLSDDVIEILDSPDKKSVPSRGTFKARRSPSPPETHLAPVFSQMTASTVAQGSANLKRKRSSVDELINRDSIRAEKHKEPKWKSGGQASEPSRVRSDPMKAVRPLAERMRPATLSEFVGQSDIVGPGSLLGSMLEDLDSLVPPTEKGEPSGSKMTTEASASLGSMIFWGPPGSGKTTLARLIAGRIEADFNELSATSSGAADVRKVFEQAKNQLRLTGRRTILFIDEIHRFTKPQQDLFLPFVENGWVTLIGATTENPSFKVNSALLSRCRVFTLAKHNPFELEKIMQNALASLSEPNPRVPSTLIPFLAEVSDGDARQALNSLELALSVCKRREGENKFDKNSVEPVSSASDGSVSESAADRDLMEAIKRGLRKGYDRSGEDRYDLISAMHKSIRGSDGSAALYWLARMLEGGEDPLYVARRLVVVASEDVGLADPHGLPLAMSCYQACQVIGLPECRINLAHCVSYLSEARKSTRAYEAYKKAVALANEAPLPGPPLGMRNAPTPLLKKLGYGKDYAYNPGFAHPVHNEYIPATLAEHSTFGRASLLQTEQEYAARLGKEWNEGKLREWELLRNEGKEWPGRGDQAFKVPSDNFLDSEGAS</sequence>
<dbReference type="PANTHER" id="PTHR13779">
    <property type="entry name" value="WERNER HELICASE-INTERACTING PROTEIN 1 FAMILY MEMBER"/>
    <property type="match status" value="1"/>
</dbReference>
<dbReference type="OrthoDB" id="10265467at2759"/>
<evidence type="ECO:0000256" key="1">
    <source>
        <dbReference type="ARBA" id="ARBA00008959"/>
    </source>
</evidence>
<evidence type="ECO:0000313" key="7">
    <source>
        <dbReference type="Proteomes" id="UP000620104"/>
    </source>
</evidence>
<dbReference type="InterPro" id="IPR051314">
    <property type="entry name" value="AAA_ATPase_RarA/MGS1/WRNIP1"/>
</dbReference>
<dbReference type="SUPFAM" id="SSF52540">
    <property type="entry name" value="P-loop containing nucleoside triphosphate hydrolases"/>
    <property type="match status" value="1"/>
</dbReference>
<dbReference type="GO" id="GO:0006271">
    <property type="term" value="P:DNA strand elongation involved in DNA replication"/>
    <property type="evidence" value="ECO:0007669"/>
    <property type="project" value="UniProtKB-ARBA"/>
</dbReference>
<feature type="region of interest" description="Disordered" evidence="4">
    <location>
        <begin position="1"/>
        <end position="116"/>
    </location>
</feature>
<dbReference type="InterPro" id="IPR032423">
    <property type="entry name" value="AAA_assoc_2"/>
</dbReference>
<feature type="domain" description="AAA+ ATPase" evidence="5">
    <location>
        <begin position="179"/>
        <end position="296"/>
    </location>
</feature>
<dbReference type="InterPro" id="IPR003959">
    <property type="entry name" value="ATPase_AAA_core"/>
</dbReference>
<dbReference type="InterPro" id="IPR003593">
    <property type="entry name" value="AAA+_ATPase"/>
</dbReference>
<dbReference type="GO" id="GO:0017116">
    <property type="term" value="F:single-stranded DNA helicase activity"/>
    <property type="evidence" value="ECO:0007669"/>
    <property type="project" value="TreeGrafter"/>
</dbReference>
<dbReference type="Gene3D" id="1.10.3710.10">
    <property type="entry name" value="DNA polymerase III clamp loader subunits, C-terminal domain"/>
    <property type="match status" value="1"/>
</dbReference>
<feature type="compositionally biased region" description="Low complexity" evidence="4">
    <location>
        <begin position="366"/>
        <end position="377"/>
    </location>
</feature>
<dbReference type="FunFam" id="1.20.272.10:FF:000001">
    <property type="entry name" value="Putative AAA family ATPase"/>
    <property type="match status" value="1"/>
</dbReference>
<accession>A0A8H3TP87</accession>
<dbReference type="GO" id="GO:0005524">
    <property type="term" value="F:ATP binding"/>
    <property type="evidence" value="ECO:0007669"/>
    <property type="project" value="UniProtKB-KW"/>
</dbReference>
<dbReference type="InterPro" id="IPR008921">
    <property type="entry name" value="DNA_pol3_clamp-load_cplx_C"/>
</dbReference>
<evidence type="ECO:0000259" key="5">
    <source>
        <dbReference type="SMART" id="SM00382"/>
    </source>
</evidence>
<dbReference type="EMBL" id="BLZA01000009">
    <property type="protein sequence ID" value="GHJ84695.1"/>
    <property type="molecule type" value="Genomic_DNA"/>
</dbReference>
<dbReference type="CDD" id="cd18139">
    <property type="entry name" value="HLD_clamp_RarA"/>
    <property type="match status" value="1"/>
</dbReference>
<dbReference type="Pfam" id="PF12002">
    <property type="entry name" value="MgsA_C"/>
    <property type="match status" value="1"/>
</dbReference>
<evidence type="ECO:0000256" key="4">
    <source>
        <dbReference type="SAM" id="MobiDB-lite"/>
    </source>
</evidence>
<dbReference type="Gene3D" id="1.20.272.10">
    <property type="match status" value="1"/>
</dbReference>
<protein>
    <recommendedName>
        <fullName evidence="5">AAA+ ATPase domain-containing protein</fullName>
    </recommendedName>
</protein>
<dbReference type="AlphaFoldDB" id="A0A8H3TP87"/>
<feature type="region of interest" description="Disordered" evidence="4">
    <location>
        <begin position="598"/>
        <end position="621"/>
    </location>
</feature>
<evidence type="ECO:0000313" key="6">
    <source>
        <dbReference type="EMBL" id="GHJ84695.1"/>
    </source>
</evidence>
<dbReference type="GO" id="GO:0008047">
    <property type="term" value="F:enzyme activator activity"/>
    <property type="evidence" value="ECO:0007669"/>
    <property type="project" value="TreeGrafter"/>
</dbReference>
<dbReference type="Proteomes" id="UP000620104">
    <property type="component" value="Unassembled WGS sequence"/>
</dbReference>
<dbReference type="PANTHER" id="PTHR13779:SF7">
    <property type="entry name" value="ATPASE WRNIP1"/>
    <property type="match status" value="1"/>
</dbReference>
<dbReference type="GO" id="GO:0005634">
    <property type="term" value="C:nucleus"/>
    <property type="evidence" value="ECO:0007669"/>
    <property type="project" value="TreeGrafter"/>
</dbReference>
<dbReference type="Gene3D" id="3.40.50.300">
    <property type="entry name" value="P-loop containing nucleotide triphosphate hydrolases"/>
    <property type="match status" value="1"/>
</dbReference>
<dbReference type="GO" id="GO:0000731">
    <property type="term" value="P:DNA synthesis involved in DNA repair"/>
    <property type="evidence" value="ECO:0007669"/>
    <property type="project" value="TreeGrafter"/>
</dbReference>
<feature type="compositionally biased region" description="Polar residues" evidence="4">
    <location>
        <begin position="60"/>
        <end position="72"/>
    </location>
</feature>
<comment type="similarity">
    <text evidence="1">Belongs to the AAA ATPase family. RarA/MGS1/WRNIP1 subfamily.</text>
</comment>
<feature type="compositionally biased region" description="Basic and acidic residues" evidence="4">
    <location>
        <begin position="7"/>
        <end position="20"/>
    </location>
</feature>
<keyword evidence="3" id="KW-0067">ATP-binding</keyword>
<dbReference type="InterPro" id="IPR021886">
    <property type="entry name" value="MgsA_C"/>
</dbReference>
<comment type="caution">
    <text evidence="6">The sequence shown here is derived from an EMBL/GenBank/DDBJ whole genome shotgun (WGS) entry which is preliminary data.</text>
</comment>
<evidence type="ECO:0000256" key="3">
    <source>
        <dbReference type="ARBA" id="ARBA00022840"/>
    </source>
</evidence>
<dbReference type="GO" id="GO:0003677">
    <property type="term" value="F:DNA binding"/>
    <property type="evidence" value="ECO:0007669"/>
    <property type="project" value="InterPro"/>
</dbReference>
<gene>
    <name evidence="6" type="ORF">NliqN6_1097</name>
</gene>
<dbReference type="FunFam" id="3.40.50.300:FF:000345">
    <property type="entry name" value="AAA family ATPase"/>
    <property type="match status" value="1"/>
</dbReference>
<dbReference type="SMART" id="SM00382">
    <property type="entry name" value="AAA"/>
    <property type="match status" value="1"/>
</dbReference>
<keyword evidence="2" id="KW-0547">Nucleotide-binding</keyword>
<dbReference type="Pfam" id="PF16193">
    <property type="entry name" value="AAA_assoc_2"/>
    <property type="match status" value="1"/>
</dbReference>
<name>A0A8H3TP87_9TREE</name>
<dbReference type="GO" id="GO:0016887">
    <property type="term" value="F:ATP hydrolysis activity"/>
    <property type="evidence" value="ECO:0007669"/>
    <property type="project" value="InterPro"/>
</dbReference>
<feature type="region of interest" description="Disordered" evidence="4">
    <location>
        <begin position="357"/>
        <end position="377"/>
    </location>
</feature>
<keyword evidence="7" id="KW-1185">Reference proteome</keyword>
<dbReference type="InterPro" id="IPR027417">
    <property type="entry name" value="P-loop_NTPase"/>
</dbReference>
<dbReference type="SUPFAM" id="SSF48019">
    <property type="entry name" value="post-AAA+ oligomerization domain-like"/>
    <property type="match status" value="1"/>
</dbReference>
<proteinExistence type="inferred from homology"/>
<dbReference type="Gene3D" id="1.10.8.60">
    <property type="match status" value="1"/>
</dbReference>
<feature type="compositionally biased region" description="Basic and acidic residues" evidence="4">
    <location>
        <begin position="79"/>
        <end position="100"/>
    </location>
</feature>
<reference evidence="6" key="1">
    <citation type="submission" date="2020-07" db="EMBL/GenBank/DDBJ databases">
        <title>Draft Genome Sequence of a Deep-Sea Yeast, Naganishia (Cryptococcus) liquefaciens strain N6.</title>
        <authorList>
            <person name="Han Y.W."/>
            <person name="Kajitani R."/>
            <person name="Morimoto H."/>
            <person name="Parhat M."/>
            <person name="Tsubouchi H."/>
            <person name="Bakenova O."/>
            <person name="Ogata M."/>
            <person name="Argunhan B."/>
            <person name="Aoki R."/>
            <person name="Kajiwara S."/>
            <person name="Itoh T."/>
            <person name="Iwasaki H."/>
        </authorList>
    </citation>
    <scope>NUCLEOTIDE SEQUENCE</scope>
    <source>
        <strain evidence="6">N6</strain>
    </source>
</reference>
<organism evidence="6 7">
    <name type="scientific">Naganishia liquefaciens</name>
    <dbReference type="NCBI Taxonomy" id="104408"/>
    <lineage>
        <taxon>Eukaryota</taxon>
        <taxon>Fungi</taxon>
        <taxon>Dikarya</taxon>
        <taxon>Basidiomycota</taxon>
        <taxon>Agaricomycotina</taxon>
        <taxon>Tremellomycetes</taxon>
        <taxon>Filobasidiales</taxon>
        <taxon>Filobasidiaceae</taxon>
        <taxon>Naganishia</taxon>
    </lineage>
</organism>
<dbReference type="CDD" id="cd00009">
    <property type="entry name" value="AAA"/>
    <property type="match status" value="1"/>
</dbReference>
<evidence type="ECO:0000256" key="2">
    <source>
        <dbReference type="ARBA" id="ARBA00022741"/>
    </source>
</evidence>
<dbReference type="Pfam" id="PF00004">
    <property type="entry name" value="AAA"/>
    <property type="match status" value="1"/>
</dbReference>